<evidence type="ECO:0000313" key="3">
    <source>
        <dbReference type="Proteomes" id="UP001324427"/>
    </source>
</evidence>
<evidence type="ECO:0000259" key="1">
    <source>
        <dbReference type="Pfam" id="PF00646"/>
    </source>
</evidence>
<gene>
    <name evidence="2" type="ORF">LTR36_004815</name>
</gene>
<keyword evidence="3" id="KW-1185">Reference proteome</keyword>
<protein>
    <recommendedName>
        <fullName evidence="1">F-box domain-containing protein</fullName>
    </recommendedName>
</protein>
<dbReference type="Gene3D" id="1.20.1280.50">
    <property type="match status" value="1"/>
</dbReference>
<organism evidence="2 3">
    <name type="scientific">Oleoguttula mirabilis</name>
    <dbReference type="NCBI Taxonomy" id="1507867"/>
    <lineage>
        <taxon>Eukaryota</taxon>
        <taxon>Fungi</taxon>
        <taxon>Dikarya</taxon>
        <taxon>Ascomycota</taxon>
        <taxon>Pezizomycotina</taxon>
        <taxon>Dothideomycetes</taxon>
        <taxon>Dothideomycetidae</taxon>
        <taxon>Mycosphaerellales</taxon>
        <taxon>Teratosphaeriaceae</taxon>
        <taxon>Oleoguttula</taxon>
    </lineage>
</organism>
<name>A0AAV9JG65_9PEZI</name>
<accession>A0AAV9JG65</accession>
<dbReference type="EMBL" id="JAVFHQ010000029">
    <property type="protein sequence ID" value="KAK4543782.1"/>
    <property type="molecule type" value="Genomic_DNA"/>
</dbReference>
<dbReference type="InterPro" id="IPR036047">
    <property type="entry name" value="F-box-like_dom_sf"/>
</dbReference>
<dbReference type="Pfam" id="PF00646">
    <property type="entry name" value="F-box"/>
    <property type="match status" value="1"/>
</dbReference>
<feature type="domain" description="F-box" evidence="1">
    <location>
        <begin position="35"/>
        <end position="69"/>
    </location>
</feature>
<evidence type="ECO:0000313" key="2">
    <source>
        <dbReference type="EMBL" id="KAK4543782.1"/>
    </source>
</evidence>
<dbReference type="InterPro" id="IPR001810">
    <property type="entry name" value="F-box_dom"/>
</dbReference>
<dbReference type="SUPFAM" id="SSF81383">
    <property type="entry name" value="F-box domain"/>
    <property type="match status" value="1"/>
</dbReference>
<sequence>MAKRKRDDTVALSMITRSKTTENRTTLNRRVLGVSELLELVLAHLSHTDRLRCMRVCKAFNEAVKTSPITTAELRGETGSAGFVAHAGLFRYPRAPLAAEGVLWDVSNPNTVEDGERGPFVAVFMSNHFRSEKHRLRVPMRRGWLLDHTQVAMAGYAVQVHLADGSWKGGNGWSRVLEFPPGTKFGEVLDRLAEE</sequence>
<proteinExistence type="predicted"/>
<dbReference type="Proteomes" id="UP001324427">
    <property type="component" value="Unassembled WGS sequence"/>
</dbReference>
<dbReference type="AlphaFoldDB" id="A0AAV9JG65"/>
<dbReference type="CDD" id="cd09917">
    <property type="entry name" value="F-box_SF"/>
    <property type="match status" value="1"/>
</dbReference>
<reference evidence="2 3" key="1">
    <citation type="submission" date="2021-11" db="EMBL/GenBank/DDBJ databases">
        <title>Black yeast isolated from Biological Soil Crust.</title>
        <authorList>
            <person name="Kurbessoian T."/>
        </authorList>
    </citation>
    <scope>NUCLEOTIDE SEQUENCE [LARGE SCALE GENOMIC DNA]</scope>
    <source>
        <strain evidence="2 3">CCFEE 5522</strain>
    </source>
</reference>
<comment type="caution">
    <text evidence="2">The sequence shown here is derived from an EMBL/GenBank/DDBJ whole genome shotgun (WGS) entry which is preliminary data.</text>
</comment>